<evidence type="ECO:0000313" key="2">
    <source>
        <dbReference type="Proteomes" id="UP000054166"/>
    </source>
</evidence>
<protein>
    <submittedName>
        <fullName evidence="1">Uncharacterized protein</fullName>
    </submittedName>
</protein>
<keyword evidence="2" id="KW-1185">Reference proteome</keyword>
<name>A0A0C3EUP2_PILCF</name>
<accession>A0A0C3EUP2</accession>
<dbReference type="Proteomes" id="UP000054166">
    <property type="component" value="Unassembled WGS sequence"/>
</dbReference>
<organism evidence="1 2">
    <name type="scientific">Piloderma croceum (strain F 1598)</name>
    <dbReference type="NCBI Taxonomy" id="765440"/>
    <lineage>
        <taxon>Eukaryota</taxon>
        <taxon>Fungi</taxon>
        <taxon>Dikarya</taxon>
        <taxon>Basidiomycota</taxon>
        <taxon>Agaricomycotina</taxon>
        <taxon>Agaricomycetes</taxon>
        <taxon>Agaricomycetidae</taxon>
        <taxon>Atheliales</taxon>
        <taxon>Atheliaceae</taxon>
        <taxon>Piloderma</taxon>
    </lineage>
</organism>
<dbReference type="HOGENOM" id="CLU_1200244_0_0_1"/>
<gene>
    <name evidence="1" type="ORF">PILCRDRAFT_749630</name>
</gene>
<proteinExistence type="predicted"/>
<dbReference type="EMBL" id="KN833218">
    <property type="protein sequence ID" value="KIM71759.1"/>
    <property type="molecule type" value="Genomic_DNA"/>
</dbReference>
<reference evidence="2" key="2">
    <citation type="submission" date="2015-01" db="EMBL/GenBank/DDBJ databases">
        <title>Evolutionary Origins and Diversification of the Mycorrhizal Mutualists.</title>
        <authorList>
            <consortium name="DOE Joint Genome Institute"/>
            <consortium name="Mycorrhizal Genomics Consortium"/>
            <person name="Kohler A."/>
            <person name="Kuo A."/>
            <person name="Nagy L.G."/>
            <person name="Floudas D."/>
            <person name="Copeland A."/>
            <person name="Barry K.W."/>
            <person name="Cichocki N."/>
            <person name="Veneault-Fourrey C."/>
            <person name="LaButti K."/>
            <person name="Lindquist E.A."/>
            <person name="Lipzen A."/>
            <person name="Lundell T."/>
            <person name="Morin E."/>
            <person name="Murat C."/>
            <person name="Riley R."/>
            <person name="Ohm R."/>
            <person name="Sun H."/>
            <person name="Tunlid A."/>
            <person name="Henrissat B."/>
            <person name="Grigoriev I.V."/>
            <person name="Hibbett D.S."/>
            <person name="Martin F."/>
        </authorList>
    </citation>
    <scope>NUCLEOTIDE SEQUENCE [LARGE SCALE GENOMIC DNA]</scope>
    <source>
        <strain evidence="2">F 1598</strain>
    </source>
</reference>
<dbReference type="InParanoid" id="A0A0C3EUP2"/>
<reference evidence="1 2" key="1">
    <citation type="submission" date="2014-04" db="EMBL/GenBank/DDBJ databases">
        <authorList>
            <consortium name="DOE Joint Genome Institute"/>
            <person name="Kuo A."/>
            <person name="Tarkka M."/>
            <person name="Buscot F."/>
            <person name="Kohler A."/>
            <person name="Nagy L.G."/>
            <person name="Floudas D."/>
            <person name="Copeland A."/>
            <person name="Barry K.W."/>
            <person name="Cichocki N."/>
            <person name="Veneault-Fourrey C."/>
            <person name="LaButti K."/>
            <person name="Lindquist E.A."/>
            <person name="Lipzen A."/>
            <person name="Lundell T."/>
            <person name="Morin E."/>
            <person name="Murat C."/>
            <person name="Sun H."/>
            <person name="Tunlid A."/>
            <person name="Henrissat B."/>
            <person name="Grigoriev I.V."/>
            <person name="Hibbett D.S."/>
            <person name="Martin F."/>
            <person name="Nordberg H.P."/>
            <person name="Cantor M.N."/>
            <person name="Hua S.X."/>
        </authorList>
    </citation>
    <scope>NUCLEOTIDE SEQUENCE [LARGE SCALE GENOMIC DNA]</scope>
    <source>
        <strain evidence="1 2">F 1598</strain>
    </source>
</reference>
<dbReference type="AlphaFoldDB" id="A0A0C3EUP2"/>
<sequence length="231" mass="26157">MGLSRLSLCVFVRRQAWQNQMELASRSWGARSIDDNGKTQRKCCATRASAQQTKQKISELLQMTSQVGFKFEHDNLSCRSVVASLAMPHGCLEAAHLLHSVWQLLACCSWSSESRLDTPLRCSFCTYAEGAVHWTSLSVSPYYHLASVRPVSCQCLYFWESPALDLHHCQMLCRGKCRSYSEQTTVVGLPLLPPDYFSCLLARHLNVQIYPNHSIHSRPEPSYRFTAGPRI</sequence>
<evidence type="ECO:0000313" key="1">
    <source>
        <dbReference type="EMBL" id="KIM71759.1"/>
    </source>
</evidence>